<gene>
    <name evidence="1" type="ORF">HMPREF3213_01066</name>
</gene>
<dbReference type="Proteomes" id="UP000070376">
    <property type="component" value="Unassembled WGS sequence"/>
</dbReference>
<protein>
    <submittedName>
        <fullName evidence="1">Uncharacterized protein</fullName>
    </submittedName>
</protein>
<proteinExistence type="predicted"/>
<accession>A0A133KX12</accession>
<dbReference type="AlphaFoldDB" id="A0A133KX12"/>
<comment type="caution">
    <text evidence="1">The sequence shown here is derived from an EMBL/GenBank/DDBJ whole genome shotgun (WGS) entry which is preliminary data.</text>
</comment>
<evidence type="ECO:0000313" key="1">
    <source>
        <dbReference type="EMBL" id="KWZ84007.1"/>
    </source>
</evidence>
<organism evidence="1 2">
    <name type="scientific">Heyndrickxia coagulans</name>
    <name type="common">Weizmannia coagulans</name>
    <dbReference type="NCBI Taxonomy" id="1398"/>
    <lineage>
        <taxon>Bacteria</taxon>
        <taxon>Bacillati</taxon>
        <taxon>Bacillota</taxon>
        <taxon>Bacilli</taxon>
        <taxon>Bacillales</taxon>
        <taxon>Bacillaceae</taxon>
        <taxon>Heyndrickxia</taxon>
    </lineage>
</organism>
<sequence length="55" mass="6589">MAPFTHAVQKPENWLLDGHQLLSSLYAYLKSLQRNFYKKVNFMFIFAHSRLDMLQ</sequence>
<reference evidence="2" key="1">
    <citation type="submission" date="2016-01" db="EMBL/GenBank/DDBJ databases">
        <authorList>
            <person name="Mitreva M."/>
            <person name="Pepin K.H."/>
            <person name="Mihindukulasuriya K.A."/>
            <person name="Fulton R."/>
            <person name="Fronick C."/>
            <person name="O'Laughlin M."/>
            <person name="Miner T."/>
            <person name="Herter B."/>
            <person name="Rosa B.A."/>
            <person name="Cordes M."/>
            <person name="Tomlinson C."/>
            <person name="Wollam A."/>
            <person name="Palsikar V.B."/>
            <person name="Mardis E.R."/>
            <person name="Wilson R.K."/>
        </authorList>
    </citation>
    <scope>NUCLEOTIDE SEQUENCE [LARGE SCALE GENOMIC DNA]</scope>
    <source>
        <strain evidence="2">GED7749B</strain>
    </source>
</reference>
<name>A0A133KX12_HEYCO</name>
<dbReference type="EMBL" id="LRPN01000033">
    <property type="protein sequence ID" value="KWZ84007.1"/>
    <property type="molecule type" value="Genomic_DNA"/>
</dbReference>
<dbReference type="PATRIC" id="fig|1398.22.peg.1075"/>
<evidence type="ECO:0000313" key="2">
    <source>
        <dbReference type="Proteomes" id="UP000070376"/>
    </source>
</evidence>